<dbReference type="GeneID" id="19187041"/>
<protein>
    <recommendedName>
        <fullName evidence="4">C2H2-type domain-containing protein</fullName>
    </recommendedName>
</protein>
<feature type="compositionally biased region" description="Acidic residues" evidence="1">
    <location>
        <begin position="590"/>
        <end position="604"/>
    </location>
</feature>
<evidence type="ECO:0000313" key="3">
    <source>
        <dbReference type="Proteomes" id="UP000019471"/>
    </source>
</evidence>
<feature type="compositionally biased region" description="Basic and acidic residues" evidence="1">
    <location>
        <begin position="576"/>
        <end position="589"/>
    </location>
</feature>
<dbReference type="PANTHER" id="PTHR23225:SF2">
    <property type="entry name" value="AT09679P-RELATED"/>
    <property type="match status" value="1"/>
</dbReference>
<feature type="compositionally biased region" description="Basic residues" evidence="1">
    <location>
        <begin position="276"/>
        <end position="288"/>
    </location>
</feature>
<organism evidence="2 3">
    <name type="scientific">Cladophialophora psammophila CBS 110553</name>
    <dbReference type="NCBI Taxonomy" id="1182543"/>
    <lineage>
        <taxon>Eukaryota</taxon>
        <taxon>Fungi</taxon>
        <taxon>Dikarya</taxon>
        <taxon>Ascomycota</taxon>
        <taxon>Pezizomycotina</taxon>
        <taxon>Eurotiomycetes</taxon>
        <taxon>Chaetothyriomycetidae</taxon>
        <taxon>Chaetothyriales</taxon>
        <taxon>Herpotrichiellaceae</taxon>
        <taxon>Cladophialophora</taxon>
    </lineage>
</organism>
<dbReference type="InterPro" id="IPR039970">
    <property type="entry name" value="TF_Grauzone"/>
</dbReference>
<sequence>MHRHSQYHDLLASEGPEFGFGDAPEDYETSMQYWCNFGEFQLIDPQLHSLSLHDMNAHYQRAVEGQHPYAAYDPIAHGFSHRSSRTAIHSLLPQLGGFDPDQGEIEQLRQLRHFSPTDPLGIALSSNSDSSVSDYPLSPEAVRRSLNVPFTNPNQEFYGVPMAAAPSTGLSWNQQPSFMSPHPSTPVPANHTVPSMRYLQVTPDPDHDDEPVDDREALHSKINFPVELELSEQIVSPPDSGLDQSVHDDETMKDEEEDSGAIQSDSDSEFVPQRNTPRRQHGTTRRHSLREPRRARSVIDPRARVQKPTHAGEMSHNGSSRPKSKKKHVVLKRDESDSKHFPCAFHHYGCYATFGNKNEWKRHVASQHLQLGYYRCDMGSCSPETVRTQHKGFNDFNRKDLFTQHCRRMHAPWSGSKKGEEGVSKKERDNFEKQLENIRARCWVDRRKAPQKTKCGFCGKKFVDGKECRGWDERMEHVGRHFERDNFKSKDEDVDDGLKQWAIREGVVREGKKKGEFWLVGFEPVQTSRRSRGQRRSSRLIKEEEIKQEEEASHNDDDDDDDDDENGSSGDDGDSIETKRADVLMKTEDSDQEDTDAEAEEDDG</sequence>
<feature type="compositionally biased region" description="Basic residues" evidence="1">
    <location>
        <begin position="529"/>
        <end position="539"/>
    </location>
</feature>
<dbReference type="RefSeq" id="XP_007741114.1">
    <property type="nucleotide sequence ID" value="XM_007742924.1"/>
</dbReference>
<dbReference type="AlphaFoldDB" id="W9XUS9"/>
<dbReference type="GO" id="GO:0003700">
    <property type="term" value="F:DNA-binding transcription factor activity"/>
    <property type="evidence" value="ECO:0007669"/>
    <property type="project" value="InterPro"/>
</dbReference>
<dbReference type="PANTHER" id="PTHR23225">
    <property type="entry name" value="ZINC FINGER PROTEIN"/>
    <property type="match status" value="1"/>
</dbReference>
<evidence type="ECO:0000256" key="1">
    <source>
        <dbReference type="SAM" id="MobiDB-lite"/>
    </source>
</evidence>
<evidence type="ECO:0008006" key="4">
    <source>
        <dbReference type="Google" id="ProtNLM"/>
    </source>
</evidence>
<name>W9XUS9_9EURO</name>
<feature type="compositionally biased region" description="Basic and acidic residues" evidence="1">
    <location>
        <begin position="540"/>
        <end position="555"/>
    </location>
</feature>
<evidence type="ECO:0000313" key="2">
    <source>
        <dbReference type="EMBL" id="EXJ74014.1"/>
    </source>
</evidence>
<gene>
    <name evidence="2" type="ORF">A1O5_02308</name>
</gene>
<feature type="compositionally biased region" description="Acidic residues" evidence="1">
    <location>
        <begin position="556"/>
        <end position="575"/>
    </location>
</feature>
<feature type="region of interest" description="Disordered" evidence="1">
    <location>
        <begin position="173"/>
        <end position="192"/>
    </location>
</feature>
<dbReference type="eggNOG" id="ENOG502S60G">
    <property type="taxonomic scope" value="Eukaryota"/>
</dbReference>
<dbReference type="HOGENOM" id="CLU_449040_0_0_1"/>
<keyword evidence="3" id="KW-1185">Reference proteome</keyword>
<feature type="compositionally biased region" description="Basic and acidic residues" evidence="1">
    <location>
        <begin position="289"/>
        <end position="303"/>
    </location>
</feature>
<feature type="region of interest" description="Disordered" evidence="1">
    <location>
        <begin position="528"/>
        <end position="604"/>
    </location>
</feature>
<dbReference type="OrthoDB" id="5388486at2759"/>
<dbReference type="EMBL" id="AMGX01000003">
    <property type="protein sequence ID" value="EXJ74014.1"/>
    <property type="molecule type" value="Genomic_DNA"/>
</dbReference>
<dbReference type="Proteomes" id="UP000019471">
    <property type="component" value="Unassembled WGS sequence"/>
</dbReference>
<accession>W9XUS9</accession>
<feature type="region of interest" description="Disordered" evidence="1">
    <location>
        <begin position="235"/>
        <end position="329"/>
    </location>
</feature>
<reference evidence="2 3" key="1">
    <citation type="submission" date="2013-03" db="EMBL/GenBank/DDBJ databases">
        <title>The Genome Sequence of Cladophialophora psammophila CBS 110553.</title>
        <authorList>
            <consortium name="The Broad Institute Genomics Platform"/>
            <person name="Cuomo C."/>
            <person name="de Hoog S."/>
            <person name="Gorbushina A."/>
            <person name="Walker B."/>
            <person name="Young S.K."/>
            <person name="Zeng Q."/>
            <person name="Gargeya S."/>
            <person name="Fitzgerald M."/>
            <person name="Haas B."/>
            <person name="Abouelleil A."/>
            <person name="Allen A.W."/>
            <person name="Alvarado L."/>
            <person name="Arachchi H.M."/>
            <person name="Berlin A.M."/>
            <person name="Chapman S.B."/>
            <person name="Gainer-Dewar J."/>
            <person name="Goldberg J."/>
            <person name="Griggs A."/>
            <person name="Gujja S."/>
            <person name="Hansen M."/>
            <person name="Howarth C."/>
            <person name="Imamovic A."/>
            <person name="Ireland A."/>
            <person name="Larimer J."/>
            <person name="McCowan C."/>
            <person name="Murphy C."/>
            <person name="Pearson M."/>
            <person name="Poon T.W."/>
            <person name="Priest M."/>
            <person name="Roberts A."/>
            <person name="Saif S."/>
            <person name="Shea T."/>
            <person name="Sisk P."/>
            <person name="Sykes S."/>
            <person name="Wortman J."/>
            <person name="Nusbaum C."/>
            <person name="Birren B."/>
        </authorList>
    </citation>
    <scope>NUCLEOTIDE SEQUENCE [LARGE SCALE GENOMIC DNA]</scope>
    <source>
        <strain evidence="2 3">CBS 110553</strain>
    </source>
</reference>
<comment type="caution">
    <text evidence="2">The sequence shown here is derived from an EMBL/GenBank/DDBJ whole genome shotgun (WGS) entry which is preliminary data.</text>
</comment>
<proteinExistence type="predicted"/>